<sequence>MKDPKHEWASNKQGCAIQALRNLAVWTYRQIAKVQNLSLGAVYNICQSSTIPKKLKGRMFSLNTPTGRQLAATATMKTAYCQMLLVEVPGAYSIEVSERTIRKAFQKEGYFPIVAQRKPFLHELKKKATLSICNCRLGLNSRGLAPCHLD</sequence>
<evidence type="ECO:0000313" key="2">
    <source>
        <dbReference type="Proteomes" id="UP000244722"/>
    </source>
</evidence>
<dbReference type="Proteomes" id="UP000244722">
    <property type="component" value="Unassembled WGS sequence"/>
</dbReference>
<protein>
    <recommendedName>
        <fullName evidence="3">Transposase Tc1-like domain-containing protein</fullName>
    </recommendedName>
</protein>
<proteinExistence type="predicted"/>
<dbReference type="STRING" id="42251.A0A2T6ZVV6"/>
<keyword evidence="2" id="KW-1185">Reference proteome</keyword>
<gene>
    <name evidence="1" type="ORF">B9Z19DRAFT_1064107</name>
</gene>
<organism evidence="1 2">
    <name type="scientific">Tuber borchii</name>
    <name type="common">White truffle</name>
    <dbReference type="NCBI Taxonomy" id="42251"/>
    <lineage>
        <taxon>Eukaryota</taxon>
        <taxon>Fungi</taxon>
        <taxon>Dikarya</taxon>
        <taxon>Ascomycota</taxon>
        <taxon>Pezizomycotina</taxon>
        <taxon>Pezizomycetes</taxon>
        <taxon>Pezizales</taxon>
        <taxon>Tuberaceae</taxon>
        <taxon>Tuber</taxon>
    </lineage>
</organism>
<dbReference type="EMBL" id="NESQ01000086">
    <property type="protein sequence ID" value="PUU79617.1"/>
    <property type="molecule type" value="Genomic_DNA"/>
</dbReference>
<dbReference type="AlphaFoldDB" id="A0A2T6ZVV6"/>
<comment type="caution">
    <text evidence="1">The sequence shown here is derived from an EMBL/GenBank/DDBJ whole genome shotgun (WGS) entry which is preliminary data.</text>
</comment>
<evidence type="ECO:0008006" key="3">
    <source>
        <dbReference type="Google" id="ProtNLM"/>
    </source>
</evidence>
<name>A0A2T6ZVV6_TUBBO</name>
<evidence type="ECO:0000313" key="1">
    <source>
        <dbReference type="EMBL" id="PUU79617.1"/>
    </source>
</evidence>
<dbReference type="OrthoDB" id="3783684at2759"/>
<accession>A0A2T6ZVV6</accession>
<reference evidence="1 2" key="1">
    <citation type="submission" date="2017-04" db="EMBL/GenBank/DDBJ databases">
        <title>Draft genome sequence of Tuber borchii Vittad., a whitish edible truffle.</title>
        <authorList>
            <consortium name="DOE Joint Genome Institute"/>
            <person name="Murat C."/>
            <person name="Kuo A."/>
            <person name="Barry K.W."/>
            <person name="Clum A."/>
            <person name="Dockter R.B."/>
            <person name="Fauchery L."/>
            <person name="Iotti M."/>
            <person name="Kohler A."/>
            <person name="Labutti K."/>
            <person name="Lindquist E.A."/>
            <person name="Lipzen A."/>
            <person name="Ohm R.A."/>
            <person name="Wang M."/>
            <person name="Grigoriev I.V."/>
            <person name="Zambonelli A."/>
            <person name="Martin F.M."/>
        </authorList>
    </citation>
    <scope>NUCLEOTIDE SEQUENCE [LARGE SCALE GENOMIC DNA]</scope>
    <source>
        <strain evidence="1 2">Tbo3840</strain>
    </source>
</reference>